<reference evidence="3 4" key="1">
    <citation type="submission" date="2024-09" db="EMBL/GenBank/DDBJ databases">
        <authorList>
            <person name="Sun Q."/>
            <person name="Mori K."/>
        </authorList>
    </citation>
    <scope>NUCLEOTIDE SEQUENCE [LARGE SCALE GENOMIC DNA]</scope>
    <source>
        <strain evidence="3 4">TISTR 1856</strain>
    </source>
</reference>
<evidence type="ECO:0000256" key="2">
    <source>
        <dbReference type="SAM" id="Phobius"/>
    </source>
</evidence>
<feature type="transmembrane region" description="Helical" evidence="2">
    <location>
        <begin position="6"/>
        <end position="24"/>
    </location>
</feature>
<gene>
    <name evidence="3" type="ORF">ACFFVI_16295</name>
</gene>
<name>A0ABV5LWQ0_9ACTN</name>
<feature type="compositionally biased region" description="Low complexity" evidence="1">
    <location>
        <begin position="216"/>
        <end position="225"/>
    </location>
</feature>
<dbReference type="RefSeq" id="WP_380136825.1">
    <property type="nucleotide sequence ID" value="NZ_JBHLUI010000008.1"/>
</dbReference>
<keyword evidence="2" id="KW-0472">Membrane</keyword>
<organism evidence="3 4">
    <name type="scientific">Kineococcus gynurae</name>
    <dbReference type="NCBI Taxonomy" id="452979"/>
    <lineage>
        <taxon>Bacteria</taxon>
        <taxon>Bacillati</taxon>
        <taxon>Actinomycetota</taxon>
        <taxon>Actinomycetes</taxon>
        <taxon>Kineosporiales</taxon>
        <taxon>Kineosporiaceae</taxon>
        <taxon>Kineococcus</taxon>
    </lineage>
</organism>
<proteinExistence type="predicted"/>
<keyword evidence="2" id="KW-0812">Transmembrane</keyword>
<comment type="caution">
    <text evidence="3">The sequence shown here is derived from an EMBL/GenBank/DDBJ whole genome shotgun (WGS) entry which is preliminary data.</text>
</comment>
<dbReference type="Proteomes" id="UP001589748">
    <property type="component" value="Unassembled WGS sequence"/>
</dbReference>
<sequence>MPASSVIFLAIVVLCGAYLVPAALRHRKAVASARVGDRNSGSIRVVVARAAAARPEPAAVAGGRAALVAPSSRPMLTSGPTPAATQRVSSAVGVAARATARPGEPRVRHRARPSGASVVRRRRRLLALVSLLVPAGLGCAAAGLLPWVVGVATVAAPLALLVLFVRQPAVRAGARPAVVPATPTARTVPVVREPLAATAPVVTPPVAGSVVPAQREHPGATAGAAGAAGGPGATGEPDPASAPTPAPTLDPAVAGWAPVPVPLPTYLLKPKAEPVLAPVAPAPPAAVEETVVIDLREPARAVNA</sequence>
<feature type="transmembrane region" description="Helical" evidence="2">
    <location>
        <begin position="125"/>
        <end position="143"/>
    </location>
</feature>
<keyword evidence="4" id="KW-1185">Reference proteome</keyword>
<evidence type="ECO:0000313" key="4">
    <source>
        <dbReference type="Proteomes" id="UP001589748"/>
    </source>
</evidence>
<evidence type="ECO:0000256" key="1">
    <source>
        <dbReference type="SAM" id="MobiDB-lite"/>
    </source>
</evidence>
<keyword evidence="2" id="KW-1133">Transmembrane helix</keyword>
<feature type="transmembrane region" description="Helical" evidence="2">
    <location>
        <begin position="149"/>
        <end position="165"/>
    </location>
</feature>
<protein>
    <submittedName>
        <fullName evidence="3">Uncharacterized protein</fullName>
    </submittedName>
</protein>
<evidence type="ECO:0000313" key="3">
    <source>
        <dbReference type="EMBL" id="MFB9378526.1"/>
    </source>
</evidence>
<dbReference type="EMBL" id="JBHMDM010000007">
    <property type="protein sequence ID" value="MFB9378526.1"/>
    <property type="molecule type" value="Genomic_DNA"/>
</dbReference>
<accession>A0ABV5LWQ0</accession>
<feature type="region of interest" description="Disordered" evidence="1">
    <location>
        <begin position="216"/>
        <end position="249"/>
    </location>
</feature>